<dbReference type="InterPro" id="IPR029787">
    <property type="entry name" value="Nucleotide_cyclase"/>
</dbReference>
<dbReference type="PANTHER" id="PTHR45138">
    <property type="entry name" value="REGULATORY COMPONENTS OF SENSORY TRANSDUCTION SYSTEM"/>
    <property type="match status" value="1"/>
</dbReference>
<dbReference type="PANTHER" id="PTHR45138:SF9">
    <property type="entry name" value="DIGUANYLATE CYCLASE DGCM-RELATED"/>
    <property type="match status" value="1"/>
</dbReference>
<gene>
    <name evidence="5" type="ORF">EV678_3160</name>
</gene>
<dbReference type="RefSeq" id="WP_014236873.1">
    <property type="nucleotide sequence ID" value="NZ_SHKM01000004.1"/>
</dbReference>
<dbReference type="InterPro" id="IPR000160">
    <property type="entry name" value="GGDEF_dom"/>
</dbReference>
<evidence type="ECO:0000256" key="3">
    <source>
        <dbReference type="SAM" id="Coils"/>
    </source>
</evidence>
<dbReference type="NCBIfam" id="TIGR00254">
    <property type="entry name" value="GGDEF"/>
    <property type="match status" value="1"/>
</dbReference>
<proteinExistence type="predicted"/>
<evidence type="ECO:0000259" key="4">
    <source>
        <dbReference type="PROSITE" id="PS50887"/>
    </source>
</evidence>
<dbReference type="Pfam" id="PF00990">
    <property type="entry name" value="GGDEF"/>
    <property type="match status" value="1"/>
</dbReference>
<keyword evidence="6" id="KW-1185">Reference proteome</keyword>
<comment type="catalytic activity">
    <reaction evidence="2">
        <text>2 GTP = 3',3'-c-di-GMP + 2 diphosphate</text>
        <dbReference type="Rhea" id="RHEA:24898"/>
        <dbReference type="ChEBI" id="CHEBI:33019"/>
        <dbReference type="ChEBI" id="CHEBI:37565"/>
        <dbReference type="ChEBI" id="CHEBI:58805"/>
        <dbReference type="EC" id="2.7.7.65"/>
    </reaction>
</comment>
<feature type="coiled-coil region" evidence="3">
    <location>
        <begin position="397"/>
        <end position="431"/>
    </location>
</feature>
<sequence length="592" mass="66191">MAALSNPSEIAREVLRQLAVRRIPPTPDNYFTLYNEIAEHPPGDEPFPEKQCKSLAAALDRSRPAQQRLARSFDEAIRDKSWERFQNTWKAFCTEASSEPPPWSDLIAELIRQWETHHAGLTPGKKRDSLEHVLSSAGKDPDLLFTRLKGLLTSWNQNADAGGTPLADAPEMAAEDNGADAVAATTAPASADNALVGELRELFAFTLETAVATQLVESPQLVEEARTLASAVRRAQDTKALKKLLDKLKQFAFRLELLADDQRELRTGLLHLLQLLIENVSELVEDDQWLHGQIEMVRDIVTSPLSLRTIDDAEQRIKEVIFKQSQLKHSLSEAQEALKHMLAGFVDHLADFADSTSDYHDKVEACAQRIATANNIADLRAVIDEVMHETRIIQLNAQRSRDELRATQQRVRESEQRVAELQGELDKASTLVRHDQLTGALNRHGLEEAFAKETARTQRRRTSLCLAILDIDNFKKLNDSLGHDAGDAALIHLITVIKNTMRPTDLVARFGGEEFVILLPDTGLEDSTHALQRLQRELTKHYFMHDNQKLLITFSAGVTAYQPGEDQAAAIKRADTAMYEAKRTGKNRVVTA</sequence>
<dbReference type="CDD" id="cd01949">
    <property type="entry name" value="GGDEF"/>
    <property type="match status" value="1"/>
</dbReference>
<protein>
    <recommendedName>
        <fullName evidence="1">diguanylate cyclase</fullName>
        <ecNumber evidence="1">2.7.7.65</ecNumber>
    </recommendedName>
</protein>
<dbReference type="EMBL" id="SHKM01000004">
    <property type="protein sequence ID" value="RZT75557.1"/>
    <property type="molecule type" value="Genomic_DNA"/>
</dbReference>
<name>A0ABY0IK56_9RHOO</name>
<evidence type="ECO:0000256" key="2">
    <source>
        <dbReference type="ARBA" id="ARBA00034247"/>
    </source>
</evidence>
<accession>A0ABY0IK56</accession>
<feature type="domain" description="GGDEF" evidence="4">
    <location>
        <begin position="462"/>
        <end position="592"/>
    </location>
</feature>
<dbReference type="SUPFAM" id="SSF55073">
    <property type="entry name" value="Nucleotide cyclase"/>
    <property type="match status" value="1"/>
</dbReference>
<dbReference type="SMART" id="SM00267">
    <property type="entry name" value="GGDEF"/>
    <property type="match status" value="1"/>
</dbReference>
<dbReference type="Proteomes" id="UP000292136">
    <property type="component" value="Unassembled WGS sequence"/>
</dbReference>
<dbReference type="PROSITE" id="PS50887">
    <property type="entry name" value="GGDEF"/>
    <property type="match status" value="1"/>
</dbReference>
<dbReference type="Gene3D" id="3.30.70.270">
    <property type="match status" value="1"/>
</dbReference>
<reference evidence="5 6" key="1">
    <citation type="submission" date="2019-02" db="EMBL/GenBank/DDBJ databases">
        <title>Genomic Encyclopedia of Type Strains, Phase IV (KMG-IV): sequencing the most valuable type-strain genomes for metagenomic binning, comparative biology and taxonomic classification.</title>
        <authorList>
            <person name="Goeker M."/>
        </authorList>
    </citation>
    <scope>NUCLEOTIDE SEQUENCE [LARGE SCALE GENOMIC DNA]</scope>
    <source>
        <strain evidence="5 6">DSM 21223</strain>
    </source>
</reference>
<dbReference type="InterPro" id="IPR050469">
    <property type="entry name" value="Diguanylate_Cyclase"/>
</dbReference>
<dbReference type="EC" id="2.7.7.65" evidence="1"/>
<comment type="caution">
    <text evidence="5">The sequence shown here is derived from an EMBL/GenBank/DDBJ whole genome shotgun (WGS) entry which is preliminary data.</text>
</comment>
<evidence type="ECO:0000313" key="5">
    <source>
        <dbReference type="EMBL" id="RZT75557.1"/>
    </source>
</evidence>
<evidence type="ECO:0000256" key="1">
    <source>
        <dbReference type="ARBA" id="ARBA00012528"/>
    </source>
</evidence>
<keyword evidence="3" id="KW-0175">Coiled coil</keyword>
<organism evidence="5 6">
    <name type="scientific">Azospira oryzae</name>
    <dbReference type="NCBI Taxonomy" id="146939"/>
    <lineage>
        <taxon>Bacteria</taxon>
        <taxon>Pseudomonadati</taxon>
        <taxon>Pseudomonadota</taxon>
        <taxon>Betaproteobacteria</taxon>
        <taxon>Rhodocyclales</taxon>
        <taxon>Rhodocyclaceae</taxon>
        <taxon>Azospira</taxon>
    </lineage>
</organism>
<evidence type="ECO:0000313" key="6">
    <source>
        <dbReference type="Proteomes" id="UP000292136"/>
    </source>
</evidence>
<dbReference type="InterPro" id="IPR043128">
    <property type="entry name" value="Rev_trsase/Diguanyl_cyclase"/>
</dbReference>